<dbReference type="PANTHER" id="PTHR33204">
    <property type="entry name" value="TRANSCRIPTIONAL REGULATOR, MARR FAMILY"/>
    <property type="match status" value="1"/>
</dbReference>
<evidence type="ECO:0000259" key="4">
    <source>
        <dbReference type="PROSITE" id="PS51118"/>
    </source>
</evidence>
<protein>
    <submittedName>
        <fullName evidence="5">Helix-turn-helix domain-containing protein</fullName>
    </submittedName>
</protein>
<dbReference type="RefSeq" id="WP_344216472.1">
    <property type="nucleotide sequence ID" value="NZ_BAAAOS010000028.1"/>
</dbReference>
<dbReference type="InterPro" id="IPR036388">
    <property type="entry name" value="WH-like_DNA-bd_sf"/>
</dbReference>
<evidence type="ECO:0000313" key="6">
    <source>
        <dbReference type="Proteomes" id="UP001500393"/>
    </source>
</evidence>
<name>A0ABP4PL17_9ACTN</name>
<proteinExistence type="predicted"/>
<evidence type="ECO:0000256" key="3">
    <source>
        <dbReference type="ARBA" id="ARBA00023163"/>
    </source>
</evidence>
<feature type="domain" description="HTH hxlR-type" evidence="4">
    <location>
        <begin position="11"/>
        <end position="109"/>
    </location>
</feature>
<dbReference type="PROSITE" id="PS51118">
    <property type="entry name" value="HTH_HXLR"/>
    <property type="match status" value="1"/>
</dbReference>
<keyword evidence="3" id="KW-0804">Transcription</keyword>
<dbReference type="SUPFAM" id="SSF46785">
    <property type="entry name" value="Winged helix' DNA-binding domain"/>
    <property type="match status" value="1"/>
</dbReference>
<dbReference type="Gene3D" id="1.10.10.10">
    <property type="entry name" value="Winged helix-like DNA-binding domain superfamily/Winged helix DNA-binding domain"/>
    <property type="match status" value="1"/>
</dbReference>
<dbReference type="PANTHER" id="PTHR33204:SF18">
    <property type="entry name" value="TRANSCRIPTIONAL REGULATORY PROTEIN"/>
    <property type="match status" value="1"/>
</dbReference>
<evidence type="ECO:0000313" key="5">
    <source>
        <dbReference type="EMBL" id="GAA1584298.1"/>
    </source>
</evidence>
<dbReference type="Proteomes" id="UP001500393">
    <property type="component" value="Unassembled WGS sequence"/>
</dbReference>
<reference evidence="6" key="1">
    <citation type="journal article" date="2019" name="Int. J. Syst. Evol. Microbiol.">
        <title>The Global Catalogue of Microorganisms (GCM) 10K type strain sequencing project: providing services to taxonomists for standard genome sequencing and annotation.</title>
        <authorList>
            <consortium name="The Broad Institute Genomics Platform"/>
            <consortium name="The Broad Institute Genome Sequencing Center for Infectious Disease"/>
            <person name="Wu L."/>
            <person name="Ma J."/>
        </authorList>
    </citation>
    <scope>NUCLEOTIDE SEQUENCE [LARGE SCALE GENOMIC DNA]</scope>
    <source>
        <strain evidence="6">JCM 14969</strain>
    </source>
</reference>
<comment type="caution">
    <text evidence="5">The sequence shown here is derived from an EMBL/GenBank/DDBJ whole genome shotgun (WGS) entry which is preliminary data.</text>
</comment>
<organism evidence="5 6">
    <name type="scientific">Kribbella sancticallisti</name>
    <dbReference type="NCBI Taxonomy" id="460087"/>
    <lineage>
        <taxon>Bacteria</taxon>
        <taxon>Bacillati</taxon>
        <taxon>Actinomycetota</taxon>
        <taxon>Actinomycetes</taxon>
        <taxon>Propionibacteriales</taxon>
        <taxon>Kribbellaceae</taxon>
        <taxon>Kribbella</taxon>
    </lineage>
</organism>
<dbReference type="InterPro" id="IPR036390">
    <property type="entry name" value="WH_DNA-bd_sf"/>
</dbReference>
<keyword evidence="6" id="KW-1185">Reference proteome</keyword>
<keyword evidence="2" id="KW-0238">DNA-binding</keyword>
<dbReference type="EMBL" id="BAAAOS010000028">
    <property type="protein sequence ID" value="GAA1584298.1"/>
    <property type="molecule type" value="Genomic_DNA"/>
</dbReference>
<evidence type="ECO:0000256" key="1">
    <source>
        <dbReference type="ARBA" id="ARBA00023015"/>
    </source>
</evidence>
<keyword evidence="1" id="KW-0805">Transcription regulation</keyword>
<sequence>MLGRTYERENCSAARALEVVGERWSLLILRNAMFSGSTRFTEFQRQLGVAPNILSNRLDRFVEAGVMEMRPLPGDNDGHEYVLTRRGMDFQPVIIALTAWGDQYAAPQGPPILYEHDGCGGMVHQHLSCEKCDALPQPGQVNVLQGPGMA</sequence>
<gene>
    <name evidence="5" type="ORF">GCM10009789_42500</name>
</gene>
<accession>A0ABP4PL17</accession>
<dbReference type="Pfam" id="PF01638">
    <property type="entry name" value="HxlR"/>
    <property type="match status" value="1"/>
</dbReference>
<dbReference type="InterPro" id="IPR002577">
    <property type="entry name" value="HTH_HxlR"/>
</dbReference>
<evidence type="ECO:0000256" key="2">
    <source>
        <dbReference type="ARBA" id="ARBA00023125"/>
    </source>
</evidence>